<organism evidence="2">
    <name type="scientific">Lygus hesperus</name>
    <name type="common">Western plant bug</name>
    <dbReference type="NCBI Taxonomy" id="30085"/>
    <lineage>
        <taxon>Eukaryota</taxon>
        <taxon>Metazoa</taxon>
        <taxon>Ecdysozoa</taxon>
        <taxon>Arthropoda</taxon>
        <taxon>Hexapoda</taxon>
        <taxon>Insecta</taxon>
        <taxon>Pterygota</taxon>
        <taxon>Neoptera</taxon>
        <taxon>Paraneoptera</taxon>
        <taxon>Hemiptera</taxon>
        <taxon>Heteroptera</taxon>
        <taxon>Panheteroptera</taxon>
        <taxon>Cimicomorpha</taxon>
        <taxon>Miridae</taxon>
        <taxon>Mirini</taxon>
        <taxon>Lygus</taxon>
    </lineage>
</organism>
<sequence>MDSRSVLKKVITDFVVLSAVALPLLVFRLFGTPPVRGFFCNDETIRYPFKDSTVPNIALYFVGLGLPIIVAIIPFGPFLIFCVHNGLPSFLHPITYPLEWISDIETRCSAVLRPHQLGYRPVKD</sequence>
<protein>
    <submittedName>
        <fullName evidence="2">Putative phosphatidate phosphatase</fullName>
    </submittedName>
</protein>
<reference evidence="2" key="1">
    <citation type="journal article" date="2014" name="PLoS ONE">
        <title>Transcriptome-Based Identification of ABC Transporters in the Western Tarnished Plant Bug Lygus hesperus.</title>
        <authorList>
            <person name="Hull J.J."/>
            <person name="Chaney K."/>
            <person name="Geib S.M."/>
            <person name="Fabrick J.A."/>
            <person name="Brent C.S."/>
            <person name="Walsh D."/>
            <person name="Lavine L.C."/>
        </authorList>
    </citation>
    <scope>NUCLEOTIDE SEQUENCE</scope>
</reference>
<feature type="transmembrane region" description="Helical" evidence="1">
    <location>
        <begin position="12"/>
        <end position="31"/>
    </location>
</feature>
<keyword evidence="1" id="KW-0472">Membrane</keyword>
<dbReference type="EMBL" id="GBHO01017400">
    <property type="protein sequence ID" value="JAG26204.1"/>
    <property type="molecule type" value="Transcribed_RNA"/>
</dbReference>
<name>A0A0A9Y9K8_LYGHE</name>
<dbReference type="EMBL" id="GBHO01017404">
    <property type="protein sequence ID" value="JAG26200.1"/>
    <property type="molecule type" value="Transcribed_RNA"/>
</dbReference>
<dbReference type="AlphaFoldDB" id="A0A0A9Y9K8"/>
<proteinExistence type="predicted"/>
<keyword evidence="1" id="KW-1133">Transmembrane helix</keyword>
<keyword evidence="1" id="KW-0812">Transmembrane</keyword>
<gene>
    <name evidence="2" type="primary">wun_0</name>
    <name evidence="4" type="synonym">wun_3</name>
    <name evidence="3" type="synonym">wun_6</name>
    <name evidence="4" type="ORF">CM83_35543</name>
    <name evidence="3" type="ORF">CM83_35546</name>
    <name evidence="2" type="ORF">CM83_35550</name>
</gene>
<reference evidence="2" key="2">
    <citation type="submission" date="2014-07" db="EMBL/GenBank/DDBJ databases">
        <authorList>
            <person name="Hull J."/>
        </authorList>
    </citation>
    <scope>NUCLEOTIDE SEQUENCE</scope>
</reference>
<evidence type="ECO:0000313" key="3">
    <source>
        <dbReference type="EMBL" id="JAG26201.1"/>
    </source>
</evidence>
<feature type="transmembrane region" description="Helical" evidence="1">
    <location>
        <begin position="57"/>
        <end position="83"/>
    </location>
</feature>
<accession>A0A0A9Y9K8</accession>
<evidence type="ECO:0000313" key="2">
    <source>
        <dbReference type="EMBL" id="JAG26200.1"/>
    </source>
</evidence>
<evidence type="ECO:0000313" key="4">
    <source>
        <dbReference type="EMBL" id="JAG26204.1"/>
    </source>
</evidence>
<evidence type="ECO:0000256" key="1">
    <source>
        <dbReference type="SAM" id="Phobius"/>
    </source>
</evidence>
<dbReference type="EMBL" id="GBHO01017403">
    <property type="protein sequence ID" value="JAG26201.1"/>
    <property type="molecule type" value="Transcribed_RNA"/>
</dbReference>